<sequence>MDQSMTGNALATETFFLASKRSEIALLRQLMASCELVTQVSNLIHELQRERGLSNVFLASKGVRFARQRLQQIPTALHAEQGFRCRLEQLDIESWTRVGSARLFNNIAYALHGLDGLQALREQIGQRALTATESTQAFNRLITALLSVIFEAADISDDPEITRALVAMFNFMQGKEYAGQERAWAVIGFAAGEFDQALLHRLSDLVDSQQQSFHTFEEFAQAAPIDGWRELENHEETLEFLRLRLLIARVQPGTGLPSEISEVWYDAATRRIDRMQQLERQLADALLQLSQQRVREANKELKKHHDSLELIASLHEPGASPLTMLLAPEQAPAPTEAGSSGATSSDWVHSLYGLVRQQAEGLKQMHDELTAARQALSDRKTLERAKGLLMQFRGLTEEQAYRLLQQTSMAQNRSLAAVAQKLIADIEQLKGKSNGLPH</sequence>
<gene>
    <name evidence="4" type="ORF">GCM10011352_26480</name>
</gene>
<feature type="domain" description="NIT" evidence="2">
    <location>
        <begin position="38"/>
        <end position="293"/>
    </location>
</feature>
<proteinExistence type="predicted"/>
<reference evidence="5" key="1">
    <citation type="journal article" date="2019" name="Int. J. Syst. Evol. Microbiol.">
        <title>The Global Catalogue of Microorganisms (GCM) 10K type strain sequencing project: providing services to taxonomists for standard genome sequencing and annotation.</title>
        <authorList>
            <consortium name="The Broad Institute Genomics Platform"/>
            <consortium name="The Broad Institute Genome Sequencing Center for Infectious Disease"/>
            <person name="Wu L."/>
            <person name="Ma J."/>
        </authorList>
    </citation>
    <scope>NUCLEOTIDE SEQUENCE [LARGE SCALE GENOMIC DNA]</scope>
    <source>
        <strain evidence="5">CGMCC 1.15341</strain>
    </source>
</reference>
<dbReference type="InterPro" id="IPR011006">
    <property type="entry name" value="CheY-like_superfamily"/>
</dbReference>
<evidence type="ECO:0000256" key="1">
    <source>
        <dbReference type="SAM" id="Coils"/>
    </source>
</evidence>
<comment type="caution">
    <text evidence="4">The sequence shown here is derived from an EMBL/GenBank/DDBJ whole genome shotgun (WGS) entry which is preliminary data.</text>
</comment>
<dbReference type="SMART" id="SM01012">
    <property type="entry name" value="ANTAR"/>
    <property type="match status" value="1"/>
</dbReference>
<dbReference type="PROSITE" id="PS50921">
    <property type="entry name" value="ANTAR"/>
    <property type="match status" value="1"/>
</dbReference>
<feature type="coiled-coil region" evidence="1">
    <location>
        <begin position="231"/>
        <end position="307"/>
    </location>
</feature>
<keyword evidence="1" id="KW-0175">Coiled coil</keyword>
<dbReference type="InterPro" id="IPR010910">
    <property type="entry name" value="Nitrate/nitrite_sensing_bac"/>
</dbReference>
<evidence type="ECO:0000259" key="3">
    <source>
        <dbReference type="PROSITE" id="PS50921"/>
    </source>
</evidence>
<dbReference type="InterPro" id="IPR013587">
    <property type="entry name" value="Nitrate/nitrite_sensing"/>
</dbReference>
<dbReference type="Pfam" id="PF08376">
    <property type="entry name" value="NIT"/>
    <property type="match status" value="1"/>
</dbReference>
<name>A0ABQ1KG13_9GAMM</name>
<dbReference type="EMBL" id="BMIJ01000005">
    <property type="protein sequence ID" value="GGB99013.1"/>
    <property type="molecule type" value="Genomic_DNA"/>
</dbReference>
<dbReference type="Pfam" id="PF03861">
    <property type="entry name" value="ANTAR"/>
    <property type="match status" value="1"/>
</dbReference>
<accession>A0ABQ1KG13</accession>
<protein>
    <submittedName>
        <fullName evidence="4">Nitrate regulatory protein</fullName>
    </submittedName>
</protein>
<organism evidence="4 5">
    <name type="scientific">Marinobacterium zhoushanense</name>
    <dbReference type="NCBI Taxonomy" id="1679163"/>
    <lineage>
        <taxon>Bacteria</taxon>
        <taxon>Pseudomonadati</taxon>
        <taxon>Pseudomonadota</taxon>
        <taxon>Gammaproteobacteria</taxon>
        <taxon>Oceanospirillales</taxon>
        <taxon>Oceanospirillaceae</taxon>
        <taxon>Marinobacterium</taxon>
    </lineage>
</organism>
<dbReference type="PROSITE" id="PS50906">
    <property type="entry name" value="NIT"/>
    <property type="match status" value="1"/>
</dbReference>
<feature type="domain" description="ANTAR" evidence="3">
    <location>
        <begin position="362"/>
        <end position="423"/>
    </location>
</feature>
<dbReference type="InterPro" id="IPR005561">
    <property type="entry name" value="ANTAR"/>
</dbReference>
<evidence type="ECO:0000259" key="2">
    <source>
        <dbReference type="PROSITE" id="PS50906"/>
    </source>
</evidence>
<dbReference type="SUPFAM" id="SSF52172">
    <property type="entry name" value="CheY-like"/>
    <property type="match status" value="1"/>
</dbReference>
<evidence type="ECO:0000313" key="5">
    <source>
        <dbReference type="Proteomes" id="UP000629025"/>
    </source>
</evidence>
<evidence type="ECO:0000313" key="4">
    <source>
        <dbReference type="EMBL" id="GGB99013.1"/>
    </source>
</evidence>
<keyword evidence="5" id="KW-1185">Reference proteome</keyword>
<dbReference type="Proteomes" id="UP000629025">
    <property type="component" value="Unassembled WGS sequence"/>
</dbReference>
<dbReference type="Gene3D" id="1.10.10.10">
    <property type="entry name" value="Winged helix-like DNA-binding domain superfamily/Winged helix DNA-binding domain"/>
    <property type="match status" value="1"/>
</dbReference>
<dbReference type="InterPro" id="IPR036388">
    <property type="entry name" value="WH-like_DNA-bd_sf"/>
</dbReference>